<feature type="transmembrane region" description="Helical" evidence="13">
    <location>
        <begin position="409"/>
        <end position="429"/>
    </location>
</feature>
<dbReference type="InterPro" id="IPR001734">
    <property type="entry name" value="Na/solute_symporter"/>
</dbReference>
<dbReference type="Pfam" id="PF12860">
    <property type="entry name" value="PAS_7"/>
    <property type="match status" value="1"/>
</dbReference>
<dbReference type="GO" id="GO:0005524">
    <property type="term" value="F:ATP binding"/>
    <property type="evidence" value="ECO:0007669"/>
    <property type="project" value="UniProtKB-KW"/>
</dbReference>
<organism evidence="16 17">
    <name type="scientific">Mesorhizobium ciceri biovar biserrulae (strain HAMBI 2942 / LMG 23838 / WSM1271)</name>
    <dbReference type="NCBI Taxonomy" id="765698"/>
    <lineage>
        <taxon>Bacteria</taxon>
        <taxon>Pseudomonadati</taxon>
        <taxon>Pseudomonadota</taxon>
        <taxon>Alphaproteobacteria</taxon>
        <taxon>Hyphomicrobiales</taxon>
        <taxon>Phyllobacteriaceae</taxon>
        <taxon>Mesorhizobium</taxon>
    </lineage>
</organism>
<dbReference type="PANTHER" id="PTHR43047">
    <property type="entry name" value="TWO-COMPONENT HISTIDINE PROTEIN KINASE"/>
    <property type="match status" value="1"/>
</dbReference>
<dbReference type="EMBL" id="CP002447">
    <property type="protein sequence ID" value="ADV14964.1"/>
    <property type="molecule type" value="Genomic_DNA"/>
</dbReference>
<proteinExistence type="inferred from homology"/>
<evidence type="ECO:0000256" key="9">
    <source>
        <dbReference type="ARBA" id="ARBA00022989"/>
    </source>
</evidence>
<feature type="transmembrane region" description="Helical" evidence="13">
    <location>
        <begin position="355"/>
        <end position="388"/>
    </location>
</feature>
<dbReference type="InterPro" id="IPR003594">
    <property type="entry name" value="HATPase_dom"/>
</dbReference>
<dbReference type="PROSITE" id="PS50283">
    <property type="entry name" value="NA_SOLUT_SYMP_3"/>
    <property type="match status" value="1"/>
</dbReference>
<dbReference type="InterPro" id="IPR036890">
    <property type="entry name" value="HATPase_C_sf"/>
</dbReference>
<dbReference type="GO" id="GO:0005886">
    <property type="term" value="C:plasma membrane"/>
    <property type="evidence" value="ECO:0007669"/>
    <property type="project" value="TreeGrafter"/>
</dbReference>
<evidence type="ECO:0000256" key="10">
    <source>
        <dbReference type="ARBA" id="ARBA00023136"/>
    </source>
</evidence>
<dbReference type="CDD" id="cd10322">
    <property type="entry name" value="SLC5sbd"/>
    <property type="match status" value="1"/>
</dbReference>
<evidence type="ECO:0000256" key="6">
    <source>
        <dbReference type="ARBA" id="ARBA00022679"/>
    </source>
</evidence>
<dbReference type="SMART" id="SM00387">
    <property type="entry name" value="HATPase_c"/>
    <property type="match status" value="1"/>
</dbReference>
<dbReference type="PROSITE" id="PS50110">
    <property type="entry name" value="RESPONSE_REGULATORY"/>
    <property type="match status" value="1"/>
</dbReference>
<feature type="transmembrane region" description="Helical" evidence="13">
    <location>
        <begin position="441"/>
        <end position="462"/>
    </location>
</feature>
<dbReference type="Pfam" id="PF00072">
    <property type="entry name" value="Response_reg"/>
    <property type="match status" value="1"/>
</dbReference>
<keyword evidence="9 13" id="KW-1133">Transmembrane helix</keyword>
<feature type="domain" description="Response regulatory" evidence="15">
    <location>
        <begin position="1066"/>
        <end position="1179"/>
    </location>
</feature>
<dbReference type="PROSITE" id="PS50109">
    <property type="entry name" value="HIS_KIN"/>
    <property type="match status" value="1"/>
</dbReference>
<dbReference type="PRINTS" id="PR00344">
    <property type="entry name" value="BCTRLSENSOR"/>
</dbReference>
<dbReference type="SUPFAM" id="SSF55785">
    <property type="entry name" value="PYP-like sensor domain (PAS domain)"/>
    <property type="match status" value="1"/>
</dbReference>
<dbReference type="GO" id="GO:0022857">
    <property type="term" value="F:transmembrane transporter activity"/>
    <property type="evidence" value="ECO:0007669"/>
    <property type="project" value="InterPro"/>
</dbReference>
<evidence type="ECO:0000256" key="2">
    <source>
        <dbReference type="ARBA" id="ARBA00004141"/>
    </source>
</evidence>
<dbReference type="GO" id="GO:0009927">
    <property type="term" value="F:histidine phosphotransfer kinase activity"/>
    <property type="evidence" value="ECO:0007669"/>
    <property type="project" value="TreeGrafter"/>
</dbReference>
<comment type="catalytic activity">
    <reaction evidence="1">
        <text>ATP + protein L-histidine = ADP + protein N-phospho-L-histidine.</text>
        <dbReference type="EC" id="2.7.13.3"/>
    </reaction>
</comment>
<feature type="transmembrane region" description="Helical" evidence="13">
    <location>
        <begin position="138"/>
        <end position="158"/>
    </location>
</feature>
<dbReference type="CDD" id="cd00082">
    <property type="entry name" value="HisKA"/>
    <property type="match status" value="1"/>
</dbReference>
<dbReference type="InterPro" id="IPR001789">
    <property type="entry name" value="Sig_transdc_resp-reg_receiver"/>
</dbReference>
<dbReference type="Pfam" id="PF02518">
    <property type="entry name" value="HATPase_c"/>
    <property type="match status" value="1"/>
</dbReference>
<dbReference type="Pfam" id="PF00512">
    <property type="entry name" value="HisKA"/>
    <property type="match status" value="1"/>
</dbReference>
<dbReference type="Gene3D" id="3.40.50.2300">
    <property type="match status" value="1"/>
</dbReference>
<evidence type="ECO:0000256" key="8">
    <source>
        <dbReference type="ARBA" id="ARBA00022777"/>
    </source>
</evidence>
<dbReference type="PATRIC" id="fig|765698.3.peg.6449"/>
<accession>E8TKQ0</accession>
<name>E8TKQ0_MESCW</name>
<dbReference type="OrthoDB" id="9764438at2"/>
<dbReference type="SMART" id="SM00448">
    <property type="entry name" value="REC"/>
    <property type="match status" value="1"/>
</dbReference>
<dbReference type="HOGENOM" id="CLU_000445_22_0_5"/>
<dbReference type="FunFam" id="1.10.287.130:FF:000063">
    <property type="entry name" value="Hybrid sensor histidine kinase/response regulator"/>
    <property type="match status" value="1"/>
</dbReference>
<keyword evidence="16" id="KW-0067">ATP-binding</keyword>
<feature type="transmembrane region" description="Helical" evidence="13">
    <location>
        <begin position="270"/>
        <end position="288"/>
    </location>
</feature>
<dbReference type="CDD" id="cd00156">
    <property type="entry name" value="REC"/>
    <property type="match status" value="1"/>
</dbReference>
<feature type="transmembrane region" description="Helical" evidence="13">
    <location>
        <begin position="474"/>
        <end position="503"/>
    </location>
</feature>
<feature type="domain" description="Histidine kinase" evidence="14">
    <location>
        <begin position="831"/>
        <end position="1043"/>
    </location>
</feature>
<evidence type="ECO:0000256" key="5">
    <source>
        <dbReference type="ARBA" id="ARBA00022553"/>
    </source>
</evidence>
<dbReference type="eggNOG" id="COG4251">
    <property type="taxonomic scope" value="Bacteria"/>
</dbReference>
<dbReference type="InterPro" id="IPR038377">
    <property type="entry name" value="Na/Glc_symporter_sf"/>
</dbReference>
<dbReference type="InterPro" id="IPR011006">
    <property type="entry name" value="CheY-like_superfamily"/>
</dbReference>
<dbReference type="PANTHER" id="PTHR43047:SF9">
    <property type="entry name" value="HISTIDINE KINASE"/>
    <property type="match status" value="1"/>
</dbReference>
<comment type="similarity">
    <text evidence="3">Belongs to the sodium:solute symporter (SSF) (TC 2.A.21) family.</text>
</comment>
<protein>
    <recommendedName>
        <fullName evidence="4">histidine kinase</fullName>
        <ecNumber evidence="4">2.7.13.3</ecNumber>
    </recommendedName>
</protein>
<feature type="transmembrane region" description="Helical" evidence="13">
    <location>
        <begin position="91"/>
        <end position="111"/>
    </location>
</feature>
<gene>
    <name evidence="16" type="ordered locus">Mesci_5957</name>
</gene>
<dbReference type="KEGG" id="mci:Mesci_5957"/>
<dbReference type="InterPro" id="IPR003661">
    <property type="entry name" value="HisK_dim/P_dom"/>
</dbReference>
<keyword evidence="8" id="KW-0418">Kinase</keyword>
<dbReference type="Gene3D" id="3.30.565.10">
    <property type="entry name" value="Histidine kinase-like ATPase, C-terminal domain"/>
    <property type="match status" value="1"/>
</dbReference>
<evidence type="ECO:0000256" key="4">
    <source>
        <dbReference type="ARBA" id="ARBA00012438"/>
    </source>
</evidence>
<feature type="transmembrane region" description="Helical" evidence="13">
    <location>
        <begin position="217"/>
        <end position="244"/>
    </location>
</feature>
<dbReference type="InterPro" id="IPR035965">
    <property type="entry name" value="PAS-like_dom_sf"/>
</dbReference>
<dbReference type="AlphaFoldDB" id="E8TKQ0"/>
<dbReference type="InterPro" id="IPR004358">
    <property type="entry name" value="Sig_transdc_His_kin-like_C"/>
</dbReference>
<dbReference type="GO" id="GO:0000155">
    <property type="term" value="F:phosphorelay sensor kinase activity"/>
    <property type="evidence" value="ECO:0007669"/>
    <property type="project" value="InterPro"/>
</dbReference>
<feature type="transmembrane region" description="Helical" evidence="13">
    <location>
        <begin position="65"/>
        <end position="85"/>
    </location>
</feature>
<feature type="transmembrane region" description="Helical" evidence="13">
    <location>
        <begin position="26"/>
        <end position="45"/>
    </location>
</feature>
<dbReference type="SUPFAM" id="SSF55874">
    <property type="entry name" value="ATPase domain of HSP90 chaperone/DNA topoisomerase II/histidine kinase"/>
    <property type="match status" value="1"/>
</dbReference>
<evidence type="ECO:0000256" key="3">
    <source>
        <dbReference type="ARBA" id="ARBA00006434"/>
    </source>
</evidence>
<dbReference type="Proteomes" id="UP000007471">
    <property type="component" value="Chromosome"/>
</dbReference>
<evidence type="ECO:0000256" key="11">
    <source>
        <dbReference type="PROSITE-ProRule" id="PRU00169"/>
    </source>
</evidence>
<evidence type="ECO:0000256" key="12">
    <source>
        <dbReference type="SAM" id="MobiDB-lite"/>
    </source>
</evidence>
<sequence length="1186" mass="129050">MDSDAKLWLRPGKPDRKTAEEESPSVQGLFIVIIAVAYVTLLFAIASLGDRRSAISEPSRGRPFIYALSLAIYCTSWTFFGSVGLSSERGLEFLGIYTGPVLVFVFGFPLLNRIVRLAKTEKITSIADFLGARYGKSFTVAAIATLIATIGAVPYIALQLKAISGSVSLMVEHYTGSPPSFDPFVSDISLVVAMLLALFAVLFGTRHADATEHQDGLVLAVAVETVVKLAAFLAIGLMVTFLIFGGPGDMFDKLAENAQVRQAMSYNTSLATWLVLTCLSGFAIIMLPRQFYVTIVENRGEAELRTATWVFPLYLVAINLFVLPIAFTGLSLVGAGTSSDLYVLSLPLFSGHDVLAMAAFIGGLSAATAMVIVESVALSIMISNDLVIPLFVRRLLKTSTSETEDWSTLILNVRRGAIFILLFIAFLYYRESTNSARLSSIGLMSFAAIAQFAPALIGGLIWRGANGRGAALGMVAGILVWGYTLLLPSLAAADTGIIVHGLFGFEALRPQALFGTVAEPLNHGVLWSLSINAVFFVLGSLSRASVPLERIQASIFVPRDAGPMPSLRRFRTAITVNDLKDTIGRYLGVERTERSFQSFEKTNGTSLHGNEQASMDVIRFSEQLLASAVGSSSARLILSLLFRRHDRESRDAFRLLDDATEALQHNRDLLQIALDQMEQGITVFDRDFRLICWNRQYRALFDLPDEMGQVGVSLDRILRHLAERGDIPADQRVAMLNRLTSFVSPWQMELKTSGRILELRSNPMPDGGIVATYADISGRVEQDLALKRANESLEQRVKTRTIELTRVNEELAQAQMLAEEANLGKTRFLAAAGHDILQPLNAARLYCSSLIEKAGKGPAGKAAVNIESSLESVETILGAVLDISRLDAGAMKPDDTAFNLDGLLRQIGNDFRPLAAEKKLELTIMPSSLTVTTDRNLLRRLIQNLVSNAIKYTRHGRVLVGVRRRGELAEIQVIDTGIGIAGDKLNTVFREFTRLDEGAREAEGLGLGLSIVDRIARVLRLEIRIFSSPGKGTRFSVILPVAAVQARREIEARAPARATASLAGLHVLCIDNDARILEGMRLLLEGWGCNVDTASGSKDLETAKIHRPDIVLADYHLDGETGLELVVRLRAIHGDTLPAVLVTADRSNEVRTAAGGLEIAVINKPLKPAVLRSMMARVRPLAPAAE</sequence>
<dbReference type="EC" id="2.7.13.3" evidence="4"/>
<feature type="region of interest" description="Disordered" evidence="12">
    <location>
        <begin position="1"/>
        <end position="21"/>
    </location>
</feature>
<evidence type="ECO:0000256" key="7">
    <source>
        <dbReference type="ARBA" id="ARBA00022692"/>
    </source>
</evidence>
<keyword evidence="10 13" id="KW-0472">Membrane</keyword>
<dbReference type="InterPro" id="IPR005467">
    <property type="entry name" value="His_kinase_dom"/>
</dbReference>
<keyword evidence="5 11" id="KW-0597">Phosphoprotein</keyword>
<dbReference type="STRING" id="765698.Mesci_5957"/>
<evidence type="ECO:0000313" key="16">
    <source>
        <dbReference type="EMBL" id="ADV14964.1"/>
    </source>
</evidence>
<evidence type="ECO:0000259" key="14">
    <source>
        <dbReference type="PROSITE" id="PS50109"/>
    </source>
</evidence>
<evidence type="ECO:0000256" key="13">
    <source>
        <dbReference type="SAM" id="Phobius"/>
    </source>
</evidence>
<dbReference type="SUPFAM" id="SSF47384">
    <property type="entry name" value="Homodimeric domain of signal transducing histidine kinase"/>
    <property type="match status" value="1"/>
</dbReference>
<evidence type="ECO:0000256" key="1">
    <source>
        <dbReference type="ARBA" id="ARBA00000085"/>
    </source>
</evidence>
<dbReference type="SUPFAM" id="SSF52172">
    <property type="entry name" value="CheY-like"/>
    <property type="match status" value="1"/>
</dbReference>
<reference evidence="17" key="1">
    <citation type="submission" date="2011-01" db="EMBL/GenBank/DDBJ databases">
        <title>Complete sequence of chromosome of Mesorhizobium ciceri bv. biserrulae WSM1271.</title>
        <authorList>
            <person name="Lucas S."/>
            <person name="Copeland A."/>
            <person name="Lapidus A."/>
            <person name="Cheng J.-F."/>
            <person name="Goodwin L."/>
            <person name="Pitluck S."/>
            <person name="Teshima H."/>
            <person name="Detter J.C."/>
            <person name="Han C."/>
            <person name="Tapia R."/>
            <person name="Land M."/>
            <person name="Hauser L."/>
            <person name="Kyrpides N."/>
            <person name="Ivanova N."/>
            <person name="Nandasena K."/>
            <person name="Reeve W.G."/>
            <person name="Howieson J.G."/>
            <person name="O'Hara G."/>
            <person name="Tiwari R.P."/>
            <person name="Woyke T."/>
        </authorList>
    </citation>
    <scope>NUCLEOTIDE SEQUENCE [LARGE SCALE GENOMIC DNA]</scope>
    <source>
        <strain evidence="17">HAMBI 2942 / LMG 23838 / WSM1271</strain>
    </source>
</reference>
<comment type="subcellular location">
    <subcellularLocation>
        <location evidence="2">Membrane</location>
        <topology evidence="2">Multi-pass membrane protein</topology>
    </subcellularLocation>
</comment>
<feature type="transmembrane region" description="Helical" evidence="13">
    <location>
        <begin position="184"/>
        <end position="205"/>
    </location>
</feature>
<dbReference type="SMART" id="SM00388">
    <property type="entry name" value="HisKA"/>
    <property type="match status" value="1"/>
</dbReference>
<keyword evidence="6" id="KW-0808">Transferase</keyword>
<dbReference type="eggNOG" id="COG0591">
    <property type="taxonomic scope" value="Bacteria"/>
</dbReference>
<dbReference type="InterPro" id="IPR036097">
    <property type="entry name" value="HisK_dim/P_sf"/>
</dbReference>
<keyword evidence="16" id="KW-0547">Nucleotide-binding</keyword>
<dbReference type="Gene3D" id="1.10.287.130">
    <property type="match status" value="1"/>
</dbReference>
<feature type="modified residue" description="4-aspartylphosphate" evidence="11">
    <location>
        <position position="1114"/>
    </location>
</feature>
<feature type="transmembrane region" description="Helical" evidence="13">
    <location>
        <begin position="309"/>
        <end position="335"/>
    </location>
</feature>
<dbReference type="FunFam" id="3.30.565.10:FF:000049">
    <property type="entry name" value="Two-component sensor histidine kinase"/>
    <property type="match status" value="1"/>
</dbReference>
<keyword evidence="7 13" id="KW-0812">Transmembrane</keyword>
<evidence type="ECO:0000259" key="15">
    <source>
        <dbReference type="PROSITE" id="PS50110"/>
    </source>
</evidence>
<evidence type="ECO:0000313" key="17">
    <source>
        <dbReference type="Proteomes" id="UP000007471"/>
    </source>
</evidence>
<feature type="compositionally biased region" description="Basic and acidic residues" evidence="12">
    <location>
        <begin position="1"/>
        <end position="20"/>
    </location>
</feature>
<dbReference type="Gene3D" id="1.20.1730.10">
    <property type="entry name" value="Sodium/glucose cotransporter"/>
    <property type="match status" value="1"/>
</dbReference>
<dbReference type="NCBIfam" id="NF041832">
    <property type="entry name" value="near_NosP_CTERM"/>
    <property type="match status" value="1"/>
</dbReference>
<dbReference type="Gene3D" id="3.30.450.20">
    <property type="entry name" value="PAS domain"/>
    <property type="match status" value="1"/>
</dbReference>
<dbReference type="eggNOG" id="COG0784">
    <property type="taxonomic scope" value="Bacteria"/>
</dbReference>